<organism evidence="2 3">
    <name type="scientific">Lates japonicus</name>
    <name type="common">Japanese lates</name>
    <dbReference type="NCBI Taxonomy" id="270547"/>
    <lineage>
        <taxon>Eukaryota</taxon>
        <taxon>Metazoa</taxon>
        <taxon>Chordata</taxon>
        <taxon>Craniata</taxon>
        <taxon>Vertebrata</taxon>
        <taxon>Euteleostomi</taxon>
        <taxon>Actinopterygii</taxon>
        <taxon>Neopterygii</taxon>
        <taxon>Teleostei</taxon>
        <taxon>Neoteleostei</taxon>
        <taxon>Acanthomorphata</taxon>
        <taxon>Carangaria</taxon>
        <taxon>Carangaria incertae sedis</taxon>
        <taxon>Centropomidae</taxon>
        <taxon>Lates</taxon>
    </lineage>
</organism>
<protein>
    <submittedName>
        <fullName evidence="2">Glutamate receptor ionotropic, NMDA 2B</fullName>
    </submittedName>
</protein>
<proteinExistence type="predicted"/>
<dbReference type="EMBL" id="BRZM01000041">
    <property type="protein sequence ID" value="GLD60437.1"/>
    <property type="molecule type" value="Genomic_DNA"/>
</dbReference>
<dbReference type="AlphaFoldDB" id="A0AAD3R993"/>
<comment type="caution">
    <text evidence="2">The sequence shown here is derived from an EMBL/GenBank/DDBJ whole genome shotgun (WGS) entry which is preliminary data.</text>
</comment>
<name>A0AAD3R993_LATJO</name>
<evidence type="ECO:0000256" key="1">
    <source>
        <dbReference type="SAM" id="MobiDB-lite"/>
    </source>
</evidence>
<dbReference type="Proteomes" id="UP001279410">
    <property type="component" value="Unassembled WGS sequence"/>
</dbReference>
<feature type="region of interest" description="Disordered" evidence="1">
    <location>
        <begin position="81"/>
        <end position="111"/>
    </location>
</feature>
<reference evidence="2" key="1">
    <citation type="submission" date="2022-08" db="EMBL/GenBank/DDBJ databases">
        <title>Genome sequencing of akame (Lates japonicus).</title>
        <authorList>
            <person name="Hashiguchi Y."/>
            <person name="Takahashi H."/>
        </authorList>
    </citation>
    <scope>NUCLEOTIDE SEQUENCE</scope>
    <source>
        <strain evidence="2">Kochi</strain>
    </source>
</reference>
<evidence type="ECO:0000313" key="3">
    <source>
        <dbReference type="Proteomes" id="UP001279410"/>
    </source>
</evidence>
<accession>A0AAD3R993</accession>
<keyword evidence="3" id="KW-1185">Reference proteome</keyword>
<evidence type="ECO:0000313" key="2">
    <source>
        <dbReference type="EMBL" id="GLD60437.1"/>
    </source>
</evidence>
<feature type="compositionally biased region" description="Polar residues" evidence="1">
    <location>
        <begin position="101"/>
        <end position="111"/>
    </location>
</feature>
<gene>
    <name evidence="2" type="ORF">AKAME5_001233100</name>
</gene>
<keyword evidence="2" id="KW-0675">Receptor</keyword>
<sequence length="111" mass="12399">MTTHVLSVRSSISSRLRVMLNIMEEYDWYIFSIANILPRLTGLCHQGLLRVLRRVTTPRGPQVRDGVAIITMATSTMMMDRGPHTLLKSGMPRSPDKKILSQATPTKCSGT</sequence>